<reference evidence="2 3" key="1">
    <citation type="submission" date="2020-04" db="EMBL/GenBank/DDBJ databases">
        <title>Flammeovirga sp. SR4, a novel species isolated from seawater.</title>
        <authorList>
            <person name="Wang X."/>
        </authorList>
    </citation>
    <scope>NUCLEOTIDE SEQUENCE [LARGE SCALE GENOMIC DNA]</scope>
    <source>
        <strain evidence="2 3">SR4</strain>
    </source>
</reference>
<evidence type="ECO:0000259" key="1">
    <source>
        <dbReference type="SMART" id="SM00382"/>
    </source>
</evidence>
<dbReference type="Pfam" id="PF07728">
    <property type="entry name" value="AAA_5"/>
    <property type="match status" value="1"/>
</dbReference>
<dbReference type="PANTHER" id="PTHR42759">
    <property type="entry name" value="MOXR FAMILY PROTEIN"/>
    <property type="match status" value="1"/>
</dbReference>
<dbReference type="AlphaFoldDB" id="A0A7X8XZ85"/>
<dbReference type="SMART" id="SM00382">
    <property type="entry name" value="AAA"/>
    <property type="match status" value="1"/>
</dbReference>
<dbReference type="Proteomes" id="UP000585050">
    <property type="component" value="Unassembled WGS sequence"/>
</dbReference>
<sequence>MNQEFSTVSFSTDTGAFTAMRDEAVQCNFGGVATTIVNVKAGEHIVPKNQTRVVYFEGDVQKNLEFTAAFEDENFLKKNEKAIFLATLHSTQDGSTNDGSHYCGVLYLVKNSPKNLEYDKEGPDKLSYARSVFYEEILKDKSLEKQVKDTFRRKLKKKTFIERKWSAFKKITVEDDKYYADEFLQKRLVHSFSRKANSLLVGHTGTGKTVLAKLLLEKLNMEYAYINMGAMQDAISGLIGNHIIKDGESVFEYSPFVKALKDPNVKGILLDEISRAPSGANNILFPVLDGTGVMKLDTAFGEDAGEIDVSDKVFIATANLGADYSGTHKIDRALLDRFRLFEVEYVKSDIEQKILMSKYPSLEEKEAQKIASVFEAIRDLYQSDSISTFVSIRYSEQVAEMVADGFPLIESLESVVLPLFEKGDGGEQDQIRSTFLLKA</sequence>
<feature type="domain" description="AAA+ ATPase" evidence="1">
    <location>
        <begin position="194"/>
        <end position="351"/>
    </location>
</feature>
<dbReference type="InterPro" id="IPR027417">
    <property type="entry name" value="P-loop_NTPase"/>
</dbReference>
<dbReference type="Gene3D" id="3.40.50.300">
    <property type="entry name" value="P-loop containing nucleotide triphosphate hydrolases"/>
    <property type="match status" value="1"/>
</dbReference>
<organism evidence="2 3">
    <name type="scientific">Flammeovirga agarivorans</name>
    <dbReference type="NCBI Taxonomy" id="2726742"/>
    <lineage>
        <taxon>Bacteria</taxon>
        <taxon>Pseudomonadati</taxon>
        <taxon>Bacteroidota</taxon>
        <taxon>Cytophagia</taxon>
        <taxon>Cytophagales</taxon>
        <taxon>Flammeovirgaceae</taxon>
        <taxon>Flammeovirga</taxon>
    </lineage>
</organism>
<dbReference type="GO" id="GO:0016887">
    <property type="term" value="F:ATP hydrolysis activity"/>
    <property type="evidence" value="ECO:0007669"/>
    <property type="project" value="InterPro"/>
</dbReference>
<comment type="caution">
    <text evidence="2">The sequence shown here is derived from an EMBL/GenBank/DDBJ whole genome shotgun (WGS) entry which is preliminary data.</text>
</comment>
<dbReference type="CDD" id="cd00009">
    <property type="entry name" value="AAA"/>
    <property type="match status" value="1"/>
</dbReference>
<dbReference type="GO" id="GO:0005524">
    <property type="term" value="F:ATP binding"/>
    <property type="evidence" value="ECO:0007669"/>
    <property type="project" value="InterPro"/>
</dbReference>
<dbReference type="InterPro" id="IPR011704">
    <property type="entry name" value="ATPase_dyneun-rel_AAA"/>
</dbReference>
<evidence type="ECO:0000313" key="3">
    <source>
        <dbReference type="Proteomes" id="UP000585050"/>
    </source>
</evidence>
<dbReference type="RefSeq" id="WP_168885632.1">
    <property type="nucleotide sequence ID" value="NZ_JABAIL010000016.1"/>
</dbReference>
<dbReference type="PANTHER" id="PTHR42759:SF1">
    <property type="entry name" value="MAGNESIUM-CHELATASE SUBUNIT CHLD"/>
    <property type="match status" value="1"/>
</dbReference>
<proteinExistence type="predicted"/>
<name>A0A7X8XZ85_9BACT</name>
<dbReference type="EMBL" id="JABAIL010000016">
    <property type="protein sequence ID" value="NLR94922.1"/>
    <property type="molecule type" value="Genomic_DNA"/>
</dbReference>
<keyword evidence="3" id="KW-1185">Reference proteome</keyword>
<protein>
    <submittedName>
        <fullName evidence="2">MoxR family ATPase</fullName>
    </submittedName>
</protein>
<dbReference type="InterPro" id="IPR003593">
    <property type="entry name" value="AAA+_ATPase"/>
</dbReference>
<gene>
    <name evidence="2" type="ORF">HGP29_27195</name>
</gene>
<dbReference type="InterPro" id="IPR050764">
    <property type="entry name" value="CbbQ/NirQ/NorQ/GpvN"/>
</dbReference>
<evidence type="ECO:0000313" key="2">
    <source>
        <dbReference type="EMBL" id="NLR94922.1"/>
    </source>
</evidence>
<accession>A0A7X8XZ85</accession>
<dbReference type="SUPFAM" id="SSF52540">
    <property type="entry name" value="P-loop containing nucleoside triphosphate hydrolases"/>
    <property type="match status" value="1"/>
</dbReference>